<dbReference type="Proteomes" id="UP000045039">
    <property type="component" value="Unassembled WGS sequence"/>
</dbReference>
<proteinExistence type="predicted"/>
<sequence>MSAETLSADLWWSTRYSRSELFAFLRAMREMAGFRVVLFVVDNQDGVPMAVAATRSDIRGRDYVRTGFSHHLLLMPQGRWEVLLQSLSIEPYAIAQANGQVHPSMSEDLLPSPAVATVKR</sequence>
<dbReference type="RefSeq" id="WP_003148956.1">
    <property type="nucleotide sequence ID" value="NZ_CAADND010000127.1"/>
</dbReference>
<evidence type="ECO:0000313" key="2">
    <source>
        <dbReference type="Proteomes" id="UP000045039"/>
    </source>
</evidence>
<reference evidence="2" key="1">
    <citation type="submission" date="2015-06" db="EMBL/GenBank/DDBJ databases">
        <authorList>
            <person name="Radhakrishnan Rajesh"/>
            <person name="Underwood Anthony"/>
            <person name="Al-Shahib Ali"/>
        </authorList>
    </citation>
    <scope>NUCLEOTIDE SEQUENCE [LARGE SCALE GENOMIC DNA]</scope>
    <source>
        <strain evidence="2">P19_London_7_VIM_2_05_10</strain>
    </source>
</reference>
<dbReference type="AlphaFoldDB" id="A0A9P1RCE8"/>
<protein>
    <submittedName>
        <fullName evidence="1">Uncharacterized protein</fullName>
    </submittedName>
</protein>
<organism evidence="1 2">
    <name type="scientific">Pseudomonas aeruginosa</name>
    <dbReference type="NCBI Taxonomy" id="287"/>
    <lineage>
        <taxon>Bacteria</taxon>
        <taxon>Pseudomonadati</taxon>
        <taxon>Pseudomonadota</taxon>
        <taxon>Gammaproteobacteria</taxon>
        <taxon>Pseudomonadales</taxon>
        <taxon>Pseudomonadaceae</taxon>
        <taxon>Pseudomonas</taxon>
    </lineage>
</organism>
<dbReference type="EMBL" id="CVVU01000245">
    <property type="protein sequence ID" value="CRP79849.1"/>
    <property type="molecule type" value="Genomic_DNA"/>
</dbReference>
<comment type="caution">
    <text evidence="1">The sequence shown here is derived from an EMBL/GenBank/DDBJ whole genome shotgun (WGS) entry which is preliminary data.</text>
</comment>
<accession>A0A9P1RCE8</accession>
<evidence type="ECO:0000313" key="1">
    <source>
        <dbReference type="EMBL" id="CRP79849.1"/>
    </source>
</evidence>
<gene>
    <name evidence="1" type="ORF">PAERUG_P19_London_7_VIM_2_05_10_05579</name>
</gene>
<name>A0A9P1RCE8_PSEAI</name>